<feature type="region of interest" description="Disordered" evidence="1">
    <location>
        <begin position="14"/>
        <end position="56"/>
    </location>
</feature>
<reference evidence="3" key="1">
    <citation type="submission" date="2022-08" db="EMBL/GenBank/DDBJ databases">
        <title>Genome analysis of Corynebacteriales strain.</title>
        <authorList>
            <person name="Lee S.D."/>
        </authorList>
    </citation>
    <scope>NUCLEOTIDE SEQUENCE</scope>
    <source>
        <strain evidence="3">D3-21</strain>
    </source>
</reference>
<feature type="transmembrane region" description="Helical" evidence="2">
    <location>
        <begin position="174"/>
        <end position="193"/>
    </location>
</feature>
<dbReference type="PIRSF" id="PIRSF009160">
    <property type="entry name" value="UCP009160"/>
    <property type="match status" value="1"/>
</dbReference>
<keyword evidence="4" id="KW-1185">Reference proteome</keyword>
<dbReference type="PANTHER" id="PTHR41282">
    <property type="entry name" value="CONSERVED TRANSMEMBRANE PROTEIN-RELATED"/>
    <property type="match status" value="1"/>
</dbReference>
<gene>
    <name evidence="3" type="ORF">NVS88_09105</name>
</gene>
<comment type="caution">
    <text evidence="3">The sequence shown here is derived from an EMBL/GenBank/DDBJ whole genome shotgun (WGS) entry which is preliminary data.</text>
</comment>
<feature type="transmembrane region" description="Helical" evidence="2">
    <location>
        <begin position="280"/>
        <end position="299"/>
    </location>
</feature>
<proteinExistence type="predicted"/>
<evidence type="ECO:0000256" key="1">
    <source>
        <dbReference type="SAM" id="MobiDB-lite"/>
    </source>
</evidence>
<dbReference type="InterPro" id="IPR010539">
    <property type="entry name" value="BaxI_1-like"/>
</dbReference>
<organism evidence="3 4">
    <name type="scientific">Speluncibacter jeojiensis</name>
    <dbReference type="NCBI Taxonomy" id="2710754"/>
    <lineage>
        <taxon>Bacteria</taxon>
        <taxon>Bacillati</taxon>
        <taxon>Actinomycetota</taxon>
        <taxon>Actinomycetes</taxon>
        <taxon>Mycobacteriales</taxon>
        <taxon>Speluncibacteraceae</taxon>
        <taxon>Speluncibacter</taxon>
    </lineage>
</organism>
<dbReference type="PANTHER" id="PTHR41282:SF1">
    <property type="entry name" value="CONSERVED TRANSMEMBRANE PROTEIN-RELATED"/>
    <property type="match status" value="1"/>
</dbReference>
<accession>A0A9X4M0T3</accession>
<sequence>MRTSSNPVFRNLDKEYATFGGPGTRTAQQGGPGYGQPGQPQYGQQPQQYGYGQQPSAAEPQRAMTIDDVVTKTAMTLGVLTVTAIISYVLVDRGRKVVETVNGLEVSYPLMAPLAFGGMIVGFILAMIGIFTRKTDRPALVLAYAAAEGLFLGAISFAFANLSFGGGQAPGNAIIIQAVVGTFGVFGGMLVVYKTGAIRVTPKFTRMLVGALFGVLALMVVNLIAGFFTAGGLGLRDGGPIAIIFSLVCIALAAMSFLVDFDEADKLIRAGAPAKAGWSVAFGLTVTLVWLYLEILRLLSYVQSK</sequence>
<evidence type="ECO:0000313" key="3">
    <source>
        <dbReference type="EMBL" id="MDG3014714.1"/>
    </source>
</evidence>
<feature type="transmembrane region" description="Helical" evidence="2">
    <location>
        <begin position="205"/>
        <end position="228"/>
    </location>
</feature>
<dbReference type="EMBL" id="JANRHA010000005">
    <property type="protein sequence ID" value="MDG3014714.1"/>
    <property type="molecule type" value="Genomic_DNA"/>
</dbReference>
<dbReference type="Proteomes" id="UP001152755">
    <property type="component" value="Unassembled WGS sequence"/>
</dbReference>
<dbReference type="AlphaFoldDB" id="A0A9X4M0T3"/>
<feature type="transmembrane region" description="Helical" evidence="2">
    <location>
        <begin position="69"/>
        <end position="90"/>
    </location>
</feature>
<feature type="transmembrane region" description="Helical" evidence="2">
    <location>
        <begin position="110"/>
        <end position="132"/>
    </location>
</feature>
<evidence type="ECO:0000256" key="2">
    <source>
        <dbReference type="SAM" id="Phobius"/>
    </source>
</evidence>
<feature type="transmembrane region" description="Helical" evidence="2">
    <location>
        <begin position="139"/>
        <end position="162"/>
    </location>
</feature>
<feature type="transmembrane region" description="Helical" evidence="2">
    <location>
        <begin position="240"/>
        <end position="259"/>
    </location>
</feature>
<keyword evidence="2" id="KW-1133">Transmembrane helix</keyword>
<dbReference type="RefSeq" id="WP_332519726.1">
    <property type="nucleotide sequence ID" value="NZ_JANRHA010000005.1"/>
</dbReference>
<keyword evidence="2" id="KW-0472">Membrane</keyword>
<feature type="compositionally biased region" description="Low complexity" evidence="1">
    <location>
        <begin position="37"/>
        <end position="55"/>
    </location>
</feature>
<evidence type="ECO:0000313" key="4">
    <source>
        <dbReference type="Proteomes" id="UP001152755"/>
    </source>
</evidence>
<name>A0A9X4M0T3_9ACTN</name>
<dbReference type="Pfam" id="PF12811">
    <property type="entry name" value="BaxI_1"/>
    <property type="match status" value="1"/>
</dbReference>
<protein>
    <submittedName>
        <fullName evidence="3">Bax inhibitor-1/YccA family protein</fullName>
    </submittedName>
</protein>
<keyword evidence="2" id="KW-0812">Transmembrane</keyword>